<keyword evidence="2" id="KW-0378">Hydrolase</keyword>
<dbReference type="Pfam" id="PF09604">
    <property type="entry name" value="Potass_KdpF"/>
    <property type="match status" value="1"/>
</dbReference>
<dbReference type="GO" id="GO:0005886">
    <property type="term" value="C:plasma membrane"/>
    <property type="evidence" value="ECO:0007669"/>
    <property type="project" value="InterPro"/>
</dbReference>
<dbReference type="EC" id="3.6.3.12" evidence="2"/>
<dbReference type="GO" id="GO:0008556">
    <property type="term" value="F:P-type potassium transmembrane transporter activity"/>
    <property type="evidence" value="ECO:0007669"/>
    <property type="project" value="InterPro"/>
</dbReference>
<protein>
    <submittedName>
        <fullName evidence="2">K+-transporting ATPase, F subunit</fullName>
        <ecNumber evidence="2">3.6.3.12</ecNumber>
    </submittedName>
</protein>
<evidence type="ECO:0000313" key="3">
    <source>
        <dbReference type="Proteomes" id="UP000006821"/>
    </source>
</evidence>
<gene>
    <name evidence="2" type="primary">kdpF</name>
    <name evidence="2" type="ordered locus">MCA2218</name>
</gene>
<dbReference type="InterPro" id="IPR011726">
    <property type="entry name" value="KdpF"/>
</dbReference>
<feature type="transmembrane region" description="Helical" evidence="1">
    <location>
        <begin position="84"/>
        <end position="106"/>
    </location>
</feature>
<dbReference type="KEGG" id="mca:MCA2218"/>
<dbReference type="AlphaFoldDB" id="Q605R0"/>
<keyword evidence="1" id="KW-0472">Membrane</keyword>
<reference evidence="2 3" key="1">
    <citation type="journal article" date="2004" name="PLoS Biol.">
        <title>Genomic insights into methanotrophy: the complete genome sequence of Methylococcus capsulatus (Bath).</title>
        <authorList>
            <person name="Ward N.L."/>
            <person name="Larsen O."/>
            <person name="Sakwa J."/>
            <person name="Bruseth L."/>
            <person name="Khouri H.M."/>
            <person name="Durkin A.S."/>
            <person name="Dimitrov G."/>
            <person name="Jiang L."/>
            <person name="Scanlan D."/>
            <person name="Kang K.H."/>
            <person name="Lewis M.R."/>
            <person name="Nelson K.E."/>
            <person name="Methe B.A."/>
            <person name="Wu M."/>
            <person name="Heidelberg J.F."/>
            <person name="Paulsen I.T."/>
            <person name="Fouts D.E."/>
            <person name="Ravel J."/>
            <person name="Tettelin H."/>
            <person name="Ren Q."/>
            <person name="Read T.D."/>
            <person name="DeBoy R.T."/>
            <person name="Seshadri R."/>
            <person name="Salzberg S.L."/>
            <person name="Jensen H.B."/>
            <person name="Birkeland N.K."/>
            <person name="Nelson W.C."/>
            <person name="Dodson R.J."/>
            <person name="Grindhaug S.H."/>
            <person name="Holt I.E."/>
            <person name="Eidhammer I."/>
            <person name="Jonasen I."/>
            <person name="Vanaken S."/>
            <person name="Utterback T.R."/>
            <person name="Feldblyum T.V."/>
            <person name="Fraser C.M."/>
            <person name="Lillehaug J.R."/>
            <person name="Eisen J.A."/>
        </authorList>
    </citation>
    <scope>NUCLEOTIDE SEQUENCE [LARGE SCALE GENOMIC DNA]</scope>
    <source>
        <strain evidence="3">ATCC 33009 / NCIMB 11132 / Bath</strain>
    </source>
</reference>
<dbReference type="HOGENOM" id="CLU_2168003_0_0_6"/>
<accession>Q605R0</accession>
<dbReference type="STRING" id="243233.MCA2218"/>
<sequence length="110" mass="12676">MSPVRRPSACEFARTGFFMPPLRTLPSSLGDLYPEIAKLSRPKFKLQGIWSYGRFLSRGINWRVHRDDRFGSWPGMPEGERMSWIHLLSALLALGVSVYLVFALLYPEKF</sequence>
<dbReference type="EMBL" id="AE017282">
    <property type="protein sequence ID" value="AAU91815.1"/>
    <property type="molecule type" value="Genomic_DNA"/>
</dbReference>
<keyword evidence="1" id="KW-1133">Transmembrane helix</keyword>
<proteinExistence type="predicted"/>
<organism evidence="2 3">
    <name type="scientific">Methylococcus capsulatus (strain ATCC 33009 / NCIMB 11132 / Bath)</name>
    <dbReference type="NCBI Taxonomy" id="243233"/>
    <lineage>
        <taxon>Bacteria</taxon>
        <taxon>Pseudomonadati</taxon>
        <taxon>Pseudomonadota</taxon>
        <taxon>Gammaproteobacteria</taxon>
        <taxon>Methylococcales</taxon>
        <taxon>Methylococcaceae</taxon>
        <taxon>Methylococcus</taxon>
    </lineage>
</organism>
<evidence type="ECO:0000256" key="1">
    <source>
        <dbReference type="SAM" id="Phobius"/>
    </source>
</evidence>
<evidence type="ECO:0000313" key="2">
    <source>
        <dbReference type="EMBL" id="AAU91815.1"/>
    </source>
</evidence>
<dbReference type="Proteomes" id="UP000006821">
    <property type="component" value="Chromosome"/>
</dbReference>
<keyword evidence="1" id="KW-0812">Transmembrane</keyword>
<dbReference type="GO" id="GO:0016787">
    <property type="term" value="F:hydrolase activity"/>
    <property type="evidence" value="ECO:0007669"/>
    <property type="project" value="UniProtKB-KW"/>
</dbReference>
<name>Q605R0_METCA</name>